<dbReference type="AlphaFoldDB" id="A0A7W7YCM0"/>
<protein>
    <submittedName>
        <fullName evidence="2">Uncharacterized protein</fullName>
    </submittedName>
</protein>
<gene>
    <name evidence="2" type="ORF">HNQ65_003260</name>
</gene>
<proteinExistence type="predicted"/>
<organism evidence="2 3">
    <name type="scientific">Prosthecobacter vanneervenii</name>
    <dbReference type="NCBI Taxonomy" id="48466"/>
    <lineage>
        <taxon>Bacteria</taxon>
        <taxon>Pseudomonadati</taxon>
        <taxon>Verrucomicrobiota</taxon>
        <taxon>Verrucomicrobiia</taxon>
        <taxon>Verrucomicrobiales</taxon>
        <taxon>Verrucomicrobiaceae</taxon>
        <taxon>Prosthecobacter</taxon>
    </lineage>
</organism>
<dbReference type="EMBL" id="JACHIG010000007">
    <property type="protein sequence ID" value="MBB5033670.1"/>
    <property type="molecule type" value="Genomic_DNA"/>
</dbReference>
<evidence type="ECO:0000256" key="1">
    <source>
        <dbReference type="SAM" id="SignalP"/>
    </source>
</evidence>
<reference evidence="2 3" key="1">
    <citation type="submission" date="2020-08" db="EMBL/GenBank/DDBJ databases">
        <title>Genomic Encyclopedia of Type Strains, Phase IV (KMG-IV): sequencing the most valuable type-strain genomes for metagenomic binning, comparative biology and taxonomic classification.</title>
        <authorList>
            <person name="Goeker M."/>
        </authorList>
    </citation>
    <scope>NUCLEOTIDE SEQUENCE [LARGE SCALE GENOMIC DNA]</scope>
    <source>
        <strain evidence="2 3">DSM 12252</strain>
    </source>
</reference>
<dbReference type="RefSeq" id="WP_184340727.1">
    <property type="nucleotide sequence ID" value="NZ_JACHIG010000007.1"/>
</dbReference>
<evidence type="ECO:0000313" key="2">
    <source>
        <dbReference type="EMBL" id="MBB5033670.1"/>
    </source>
</evidence>
<name>A0A7W7YCM0_9BACT</name>
<comment type="caution">
    <text evidence="2">The sequence shown here is derived from an EMBL/GenBank/DDBJ whole genome shotgun (WGS) entry which is preliminary data.</text>
</comment>
<feature type="signal peptide" evidence="1">
    <location>
        <begin position="1"/>
        <end position="23"/>
    </location>
</feature>
<evidence type="ECO:0000313" key="3">
    <source>
        <dbReference type="Proteomes" id="UP000590740"/>
    </source>
</evidence>
<keyword evidence="3" id="KW-1185">Reference proteome</keyword>
<accession>A0A7W7YCM0</accession>
<sequence length="167" mass="18611">MKVFLKALILLLGLASATAQENAAPPVVSSAKHATDGHVWGALIFATNNAEQLTGATGEAHADLPKLNERLAKVFPFKHFEILGQHRQDIFREYESWVVPSRDLFMKIDSKGPAADNNGVNLHMQVWRQQQVLVKSDAVLRKNSPLFIGGPSWKDGRLIFVLFLERK</sequence>
<dbReference type="Proteomes" id="UP000590740">
    <property type="component" value="Unassembled WGS sequence"/>
</dbReference>
<keyword evidence="1" id="KW-0732">Signal</keyword>
<feature type="chain" id="PRO_5030861842" evidence="1">
    <location>
        <begin position="24"/>
        <end position="167"/>
    </location>
</feature>